<dbReference type="PROSITE" id="PS50089">
    <property type="entry name" value="ZF_RING_2"/>
    <property type="match status" value="1"/>
</dbReference>
<dbReference type="InParanoid" id="A0A6J1WP04"/>
<dbReference type="InterPro" id="IPR013083">
    <property type="entry name" value="Znf_RING/FYVE/PHD"/>
</dbReference>
<evidence type="ECO:0000313" key="9">
    <source>
        <dbReference type="RefSeq" id="XP_026753555.2"/>
    </source>
</evidence>
<keyword evidence="3" id="KW-0862">Zinc</keyword>
<dbReference type="PROSITE" id="PS51081">
    <property type="entry name" value="ZF_SIAH"/>
    <property type="match status" value="1"/>
</dbReference>
<evidence type="ECO:0000256" key="3">
    <source>
        <dbReference type="ARBA" id="ARBA00022833"/>
    </source>
</evidence>
<dbReference type="Pfam" id="PF21361">
    <property type="entry name" value="Sina_ZnF"/>
    <property type="match status" value="1"/>
</dbReference>
<dbReference type="InterPro" id="IPR001841">
    <property type="entry name" value="Znf_RING"/>
</dbReference>
<dbReference type="InterPro" id="IPR013010">
    <property type="entry name" value="Znf_SIAH"/>
</dbReference>
<dbReference type="GO" id="GO:0008270">
    <property type="term" value="F:zinc ion binding"/>
    <property type="evidence" value="ECO:0007669"/>
    <property type="project" value="UniProtKB-KW"/>
</dbReference>
<dbReference type="InterPro" id="IPR052088">
    <property type="entry name" value="E3_ubiquitin-ligase_SINA"/>
</dbReference>
<sequence>MFSRLQKLFRSVENKGDLLSHNSVCEENSLTTVSASDSSSEQNVEIEDKSTPSVQTSLEPIDEGHAAQCSCPNCVEVLSRFSECNICMEPLQCRGPCVCPSCGSVWCTKCSRRMYQCAWCRLLFLKPVTRCLALQRLINDLMLPCCNYSRGCTDLLTATTRQKHEEDCKFGDMMCPVTENCCTIPFEELSVHIQSTHGITAMYSQEIKLLLKNSYIPDIKEPASRRTKYRYIILLDESAFVIKLSICSYHFRVDVMRRRLRHTTDPKSESNRSGYCALIEFHTQSTVVKRIKFIDNNTYGRKGSAQWTYIPMELEKEDTIEICVNITKSDTEYS</sequence>
<dbReference type="UniPathway" id="UPA00143"/>
<protein>
    <submittedName>
        <fullName evidence="9">Uncharacterized protein LOC113513771</fullName>
    </submittedName>
</protein>
<keyword evidence="8" id="KW-1185">Reference proteome</keyword>
<dbReference type="GO" id="GO:0061630">
    <property type="term" value="F:ubiquitin protein ligase activity"/>
    <property type="evidence" value="ECO:0007669"/>
    <property type="project" value="TreeGrafter"/>
</dbReference>
<dbReference type="AlphaFoldDB" id="A0A6J1WP04"/>
<name>A0A6J1WP04_GALME</name>
<dbReference type="GeneID" id="113513771"/>
<evidence type="ECO:0000256" key="1">
    <source>
        <dbReference type="ARBA" id="ARBA00022723"/>
    </source>
</evidence>
<evidence type="ECO:0000256" key="2">
    <source>
        <dbReference type="ARBA" id="ARBA00022771"/>
    </source>
</evidence>
<gene>
    <name evidence="9" type="primary">LOC113513771</name>
</gene>
<evidence type="ECO:0000313" key="8">
    <source>
        <dbReference type="Proteomes" id="UP001652740"/>
    </source>
</evidence>
<evidence type="ECO:0000259" key="7">
    <source>
        <dbReference type="PROSITE" id="PS51081"/>
    </source>
</evidence>
<keyword evidence="1" id="KW-0479">Metal-binding</keyword>
<proteinExistence type="predicted"/>
<evidence type="ECO:0000256" key="4">
    <source>
        <dbReference type="PROSITE-ProRule" id="PRU00455"/>
    </source>
</evidence>
<dbReference type="KEGG" id="gmw:113513771"/>
<keyword evidence="2 4" id="KW-0863">Zinc-finger</keyword>
<organism evidence="8 9">
    <name type="scientific">Galleria mellonella</name>
    <name type="common">Greater wax moth</name>
    <dbReference type="NCBI Taxonomy" id="7137"/>
    <lineage>
        <taxon>Eukaryota</taxon>
        <taxon>Metazoa</taxon>
        <taxon>Ecdysozoa</taxon>
        <taxon>Arthropoda</taxon>
        <taxon>Hexapoda</taxon>
        <taxon>Insecta</taxon>
        <taxon>Pterygota</taxon>
        <taxon>Neoptera</taxon>
        <taxon>Endopterygota</taxon>
        <taxon>Lepidoptera</taxon>
        <taxon>Glossata</taxon>
        <taxon>Ditrysia</taxon>
        <taxon>Pyraloidea</taxon>
        <taxon>Pyralidae</taxon>
        <taxon>Galleriinae</taxon>
        <taxon>Galleria</taxon>
    </lineage>
</organism>
<accession>A0A6J1WP04</accession>
<evidence type="ECO:0000256" key="5">
    <source>
        <dbReference type="SAM" id="MobiDB-lite"/>
    </source>
</evidence>
<dbReference type="Gene3D" id="3.30.40.10">
    <property type="entry name" value="Zinc/RING finger domain, C3HC4 (zinc finger)"/>
    <property type="match status" value="1"/>
</dbReference>
<dbReference type="GO" id="GO:0005737">
    <property type="term" value="C:cytoplasm"/>
    <property type="evidence" value="ECO:0007669"/>
    <property type="project" value="TreeGrafter"/>
</dbReference>
<dbReference type="PANTHER" id="PTHR10315:SF117">
    <property type="entry name" value="RING-TYPE E3 UBIQUITIN TRANSFERASE"/>
    <property type="match status" value="1"/>
</dbReference>
<dbReference type="GO" id="GO:0016567">
    <property type="term" value="P:protein ubiquitination"/>
    <property type="evidence" value="ECO:0007669"/>
    <property type="project" value="UniProtKB-UniPathway"/>
</dbReference>
<feature type="domain" description="SIAH-type" evidence="7">
    <location>
        <begin position="140"/>
        <end position="198"/>
    </location>
</feature>
<dbReference type="Proteomes" id="UP001652740">
    <property type="component" value="Unplaced"/>
</dbReference>
<feature type="domain" description="RING-type" evidence="6">
    <location>
        <begin position="84"/>
        <end position="121"/>
    </location>
</feature>
<reference evidence="9" key="1">
    <citation type="submission" date="2025-08" db="UniProtKB">
        <authorList>
            <consortium name="RefSeq"/>
        </authorList>
    </citation>
    <scope>IDENTIFICATION</scope>
    <source>
        <tissue evidence="9">Whole larvae</tissue>
    </source>
</reference>
<dbReference type="PANTHER" id="PTHR10315">
    <property type="entry name" value="E3 UBIQUITIN PROTEIN LIGASE SIAH"/>
    <property type="match status" value="1"/>
</dbReference>
<evidence type="ECO:0000259" key="6">
    <source>
        <dbReference type="PROSITE" id="PS50089"/>
    </source>
</evidence>
<feature type="region of interest" description="Disordered" evidence="5">
    <location>
        <begin position="36"/>
        <end position="57"/>
    </location>
</feature>
<dbReference type="RefSeq" id="XP_026753555.2">
    <property type="nucleotide sequence ID" value="XM_026897754.3"/>
</dbReference>
<dbReference type="SUPFAM" id="SSF49599">
    <property type="entry name" value="TRAF domain-like"/>
    <property type="match status" value="1"/>
</dbReference>